<dbReference type="VEuPathDB" id="TriTrypDB:BSAL_75870"/>
<reference evidence="3" key="1">
    <citation type="submission" date="2015-09" db="EMBL/GenBank/DDBJ databases">
        <authorList>
            <consortium name="Pathogen Informatics"/>
        </authorList>
    </citation>
    <scope>NUCLEOTIDE SEQUENCE [LARGE SCALE GENOMIC DNA]</scope>
    <source>
        <strain evidence="3">Lake Konstanz</strain>
    </source>
</reference>
<feature type="region of interest" description="Disordered" evidence="1">
    <location>
        <begin position="1"/>
        <end position="51"/>
    </location>
</feature>
<dbReference type="AlphaFoldDB" id="A0A0S4IZ88"/>
<evidence type="ECO:0000313" key="2">
    <source>
        <dbReference type="EMBL" id="CUG21230.1"/>
    </source>
</evidence>
<feature type="region of interest" description="Disordered" evidence="1">
    <location>
        <begin position="120"/>
        <end position="146"/>
    </location>
</feature>
<gene>
    <name evidence="2" type="ORF">BSAL_75870</name>
</gene>
<proteinExistence type="predicted"/>
<dbReference type="Proteomes" id="UP000051952">
    <property type="component" value="Unassembled WGS sequence"/>
</dbReference>
<dbReference type="PANTHER" id="PTHR38828">
    <property type="match status" value="1"/>
</dbReference>
<evidence type="ECO:0000313" key="3">
    <source>
        <dbReference type="Proteomes" id="UP000051952"/>
    </source>
</evidence>
<dbReference type="OMA" id="FPVCPTV"/>
<keyword evidence="3" id="KW-1185">Reference proteome</keyword>
<accession>A0A0S4IZ88</accession>
<dbReference type="PANTHER" id="PTHR38828:SF4">
    <property type="match status" value="1"/>
</dbReference>
<name>A0A0S4IZ88_BODSA</name>
<feature type="region of interest" description="Disordered" evidence="1">
    <location>
        <begin position="77"/>
        <end position="100"/>
    </location>
</feature>
<feature type="compositionally biased region" description="Polar residues" evidence="1">
    <location>
        <begin position="1"/>
        <end position="10"/>
    </location>
</feature>
<dbReference type="EMBL" id="CYKH01000700">
    <property type="protein sequence ID" value="CUG21230.1"/>
    <property type="molecule type" value="Genomic_DNA"/>
</dbReference>
<sequence length="194" mass="22558">MVSAKASHSSTSERHESPPRKMTSEEIEKTSQRLVQRPPPPQLKDPIELSPRIVKDKEEIDKAVERLYTVAIEQKKRKLEQSESVLHSKDTPKSVVRTNEEIEDGVNRLYNQSIETLKMSREKSVQRYQHHPAQHSPRMTLDESTKRLYHDSLQKKQETKQDLFERYVKATEVKSRKLTADEVKASADRLSSKK</sequence>
<feature type="compositionally biased region" description="Basic and acidic residues" evidence="1">
    <location>
        <begin position="11"/>
        <end position="31"/>
    </location>
</feature>
<protein>
    <submittedName>
        <fullName evidence="2">Uncharacterized protein</fullName>
    </submittedName>
</protein>
<dbReference type="InterPro" id="IPR039963">
    <property type="entry name" value="Unchar_22kDa"/>
</dbReference>
<organism evidence="2 3">
    <name type="scientific">Bodo saltans</name>
    <name type="common">Flagellated protozoan</name>
    <dbReference type="NCBI Taxonomy" id="75058"/>
    <lineage>
        <taxon>Eukaryota</taxon>
        <taxon>Discoba</taxon>
        <taxon>Euglenozoa</taxon>
        <taxon>Kinetoplastea</taxon>
        <taxon>Metakinetoplastina</taxon>
        <taxon>Eubodonida</taxon>
        <taxon>Bodonidae</taxon>
        <taxon>Bodo</taxon>
    </lineage>
</organism>
<evidence type="ECO:0000256" key="1">
    <source>
        <dbReference type="SAM" id="MobiDB-lite"/>
    </source>
</evidence>